<dbReference type="CDD" id="cd00093">
    <property type="entry name" value="HTH_XRE"/>
    <property type="match status" value="1"/>
</dbReference>
<evidence type="ECO:0000313" key="3">
    <source>
        <dbReference type="EMBL" id="TCL55739.1"/>
    </source>
</evidence>
<dbReference type="EMBL" id="SLUN01000054">
    <property type="protein sequence ID" value="TCL55739.1"/>
    <property type="molecule type" value="Genomic_DNA"/>
</dbReference>
<dbReference type="Gene3D" id="1.10.260.40">
    <property type="entry name" value="lambda repressor-like DNA-binding domains"/>
    <property type="match status" value="1"/>
</dbReference>
<feature type="domain" description="HTH cro/C1-type" evidence="2">
    <location>
        <begin position="24"/>
        <end position="78"/>
    </location>
</feature>
<dbReference type="Pfam" id="PF01381">
    <property type="entry name" value="HTH_3"/>
    <property type="match status" value="1"/>
</dbReference>
<organism evidence="3 4">
    <name type="scientific">Hydrogenispora ethanolica</name>
    <dbReference type="NCBI Taxonomy" id="1082276"/>
    <lineage>
        <taxon>Bacteria</taxon>
        <taxon>Bacillati</taxon>
        <taxon>Bacillota</taxon>
        <taxon>Hydrogenispora</taxon>
    </lineage>
</organism>
<proteinExistence type="predicted"/>
<evidence type="ECO:0000256" key="1">
    <source>
        <dbReference type="ARBA" id="ARBA00023125"/>
    </source>
</evidence>
<dbReference type="PANTHER" id="PTHR46558:SF11">
    <property type="entry name" value="HTH-TYPE TRANSCRIPTIONAL REGULATOR XRE"/>
    <property type="match status" value="1"/>
</dbReference>
<sequence length="122" mass="14398">MKHNYYIFLRYTKFMENKVFQERLRRLRKERNLSQDEIGKSLNIDGRSVGNYESGNREPSLDTLVKLADFYGVSADYLLGRTDSRGMDSVCEEVSILERLPDGARDEVRVLLEYIRFKYSRS</sequence>
<dbReference type="GO" id="GO:0003677">
    <property type="term" value="F:DNA binding"/>
    <property type="evidence" value="ECO:0007669"/>
    <property type="project" value="UniProtKB-KW"/>
</dbReference>
<name>A0A4R1QPK7_HYDET</name>
<reference evidence="3 4" key="1">
    <citation type="submission" date="2019-03" db="EMBL/GenBank/DDBJ databases">
        <title>Genomic Encyclopedia of Type Strains, Phase IV (KMG-IV): sequencing the most valuable type-strain genomes for metagenomic binning, comparative biology and taxonomic classification.</title>
        <authorList>
            <person name="Goeker M."/>
        </authorList>
    </citation>
    <scope>NUCLEOTIDE SEQUENCE [LARGE SCALE GENOMIC DNA]</scope>
    <source>
        <strain evidence="3 4">LX-B</strain>
    </source>
</reference>
<dbReference type="AlphaFoldDB" id="A0A4R1QPK7"/>
<accession>A0A4R1QPK7</accession>
<dbReference type="Proteomes" id="UP000295008">
    <property type="component" value="Unassembled WGS sequence"/>
</dbReference>
<evidence type="ECO:0000313" key="4">
    <source>
        <dbReference type="Proteomes" id="UP000295008"/>
    </source>
</evidence>
<dbReference type="SMART" id="SM00530">
    <property type="entry name" value="HTH_XRE"/>
    <property type="match status" value="1"/>
</dbReference>
<dbReference type="RefSeq" id="WP_132017620.1">
    <property type="nucleotide sequence ID" value="NZ_SLUN01000054.1"/>
</dbReference>
<keyword evidence="1" id="KW-0238">DNA-binding</keyword>
<dbReference type="InterPro" id="IPR010982">
    <property type="entry name" value="Lambda_DNA-bd_dom_sf"/>
</dbReference>
<protein>
    <submittedName>
        <fullName evidence="3">Transcriptional regulator with XRE-family HTH domain</fullName>
    </submittedName>
</protein>
<dbReference type="SUPFAM" id="SSF47413">
    <property type="entry name" value="lambda repressor-like DNA-binding domains"/>
    <property type="match status" value="1"/>
</dbReference>
<dbReference type="InterPro" id="IPR001387">
    <property type="entry name" value="Cro/C1-type_HTH"/>
</dbReference>
<dbReference type="PROSITE" id="PS50943">
    <property type="entry name" value="HTH_CROC1"/>
    <property type="match status" value="1"/>
</dbReference>
<comment type="caution">
    <text evidence="3">The sequence shown here is derived from an EMBL/GenBank/DDBJ whole genome shotgun (WGS) entry which is preliminary data.</text>
</comment>
<dbReference type="OrthoDB" id="1766270at2"/>
<dbReference type="PANTHER" id="PTHR46558">
    <property type="entry name" value="TRACRIPTIONAL REGULATORY PROTEIN-RELATED-RELATED"/>
    <property type="match status" value="1"/>
</dbReference>
<gene>
    <name evidence="3" type="ORF">EDC14_105422</name>
</gene>
<evidence type="ECO:0000259" key="2">
    <source>
        <dbReference type="PROSITE" id="PS50943"/>
    </source>
</evidence>
<keyword evidence="4" id="KW-1185">Reference proteome</keyword>